<feature type="domain" description="TGS" evidence="16">
    <location>
        <begin position="276"/>
        <end position="351"/>
    </location>
</feature>
<evidence type="ECO:0000256" key="13">
    <source>
        <dbReference type="RuleBase" id="RU361221"/>
    </source>
</evidence>
<keyword evidence="10 13" id="KW-0472">Membrane</keyword>
<evidence type="ECO:0000313" key="18">
    <source>
        <dbReference type="Proteomes" id="UP000663852"/>
    </source>
</evidence>
<dbReference type="SUPFAM" id="SSF81271">
    <property type="entry name" value="TGS-like"/>
    <property type="match status" value="1"/>
</dbReference>
<comment type="caution">
    <text evidence="17">The sequence shown here is derived from an EMBL/GenBank/DDBJ whole genome shotgun (WGS) entry which is preliminary data.</text>
</comment>
<feature type="transmembrane region" description="Helical" evidence="13">
    <location>
        <begin position="483"/>
        <end position="503"/>
    </location>
</feature>
<dbReference type="PROSITE" id="PS51880">
    <property type="entry name" value="TGS"/>
    <property type="match status" value="1"/>
</dbReference>
<keyword evidence="4" id="KW-0677">Repeat</keyword>
<feature type="transmembrane region" description="Helical" evidence="13">
    <location>
        <begin position="429"/>
        <end position="451"/>
    </location>
</feature>
<dbReference type="InterPro" id="IPR012676">
    <property type="entry name" value="TGS-like"/>
</dbReference>
<dbReference type="Gene3D" id="1.10.3080.10">
    <property type="entry name" value="Clc chloride channel"/>
    <property type="match status" value="1"/>
</dbReference>
<keyword evidence="3 13" id="KW-0812">Transmembrane</keyword>
<dbReference type="Proteomes" id="UP000663852">
    <property type="component" value="Unassembled WGS sequence"/>
</dbReference>
<organism evidence="17 18">
    <name type="scientific">Adineta ricciae</name>
    <name type="common">Rotifer</name>
    <dbReference type="NCBI Taxonomy" id="249248"/>
    <lineage>
        <taxon>Eukaryota</taxon>
        <taxon>Metazoa</taxon>
        <taxon>Spiralia</taxon>
        <taxon>Gnathifera</taxon>
        <taxon>Rotifera</taxon>
        <taxon>Eurotatoria</taxon>
        <taxon>Bdelloidea</taxon>
        <taxon>Adinetida</taxon>
        <taxon>Adinetidae</taxon>
        <taxon>Adineta</taxon>
    </lineage>
</organism>
<feature type="transmembrane region" description="Helical" evidence="13">
    <location>
        <begin position="794"/>
        <end position="815"/>
    </location>
</feature>
<dbReference type="InterPro" id="IPR000644">
    <property type="entry name" value="CBS_dom"/>
</dbReference>
<dbReference type="InterPro" id="IPR046342">
    <property type="entry name" value="CBS_dom_sf"/>
</dbReference>
<keyword evidence="2 13" id="KW-0813">Transport</keyword>
<dbReference type="InterPro" id="IPR012675">
    <property type="entry name" value="Beta-grasp_dom_sf"/>
</dbReference>
<evidence type="ECO:0000259" key="16">
    <source>
        <dbReference type="PROSITE" id="PS51880"/>
    </source>
</evidence>
<dbReference type="SUPFAM" id="SSF52540">
    <property type="entry name" value="P-loop containing nucleoside triphosphate hydrolases"/>
    <property type="match status" value="1"/>
</dbReference>
<dbReference type="GO" id="GO:0005765">
    <property type="term" value="C:lysosomal membrane"/>
    <property type="evidence" value="ECO:0007669"/>
    <property type="project" value="TreeGrafter"/>
</dbReference>
<dbReference type="InterPro" id="IPR001807">
    <property type="entry name" value="ClC"/>
</dbReference>
<dbReference type="GO" id="GO:0005254">
    <property type="term" value="F:chloride channel activity"/>
    <property type="evidence" value="ECO:0007669"/>
    <property type="project" value="UniProtKB-UniRule"/>
</dbReference>
<dbReference type="PROSITE" id="PS00905">
    <property type="entry name" value="GTP1_OBG"/>
    <property type="match status" value="1"/>
</dbReference>
<dbReference type="InterPro" id="IPR006073">
    <property type="entry name" value="GTP-bd"/>
</dbReference>
<keyword evidence="9" id="KW-0342">GTP-binding</keyword>
<dbReference type="InterPro" id="IPR027417">
    <property type="entry name" value="P-loop_NTPase"/>
</dbReference>
<feature type="transmembrane region" description="Helical" evidence="13">
    <location>
        <begin position="883"/>
        <end position="900"/>
    </location>
</feature>
<dbReference type="InterPro" id="IPR051280">
    <property type="entry name" value="Cl-channel/antiporter"/>
</dbReference>
<keyword evidence="8 12" id="KW-0129">CBS domain</keyword>
<dbReference type="InterPro" id="IPR031662">
    <property type="entry name" value="GTP-binding_2"/>
</dbReference>
<comment type="similarity">
    <text evidence="13">Belongs to the chloride channel (TC 2.A.49) family.</text>
</comment>
<evidence type="ECO:0000259" key="14">
    <source>
        <dbReference type="PROSITE" id="PS51371"/>
    </source>
</evidence>
<evidence type="ECO:0000256" key="9">
    <source>
        <dbReference type="ARBA" id="ARBA00023134"/>
    </source>
</evidence>
<dbReference type="SUPFAM" id="SSF54631">
    <property type="entry name" value="CBS-domain pair"/>
    <property type="match status" value="1"/>
</dbReference>
<dbReference type="InterPro" id="IPR031167">
    <property type="entry name" value="G_OBG"/>
</dbReference>
<dbReference type="Pfam" id="PF00654">
    <property type="entry name" value="Voltage_CLC"/>
    <property type="match status" value="1"/>
</dbReference>
<dbReference type="AlphaFoldDB" id="A0A813N5U8"/>
<feature type="domain" description="CBS" evidence="14">
    <location>
        <begin position="1043"/>
        <end position="1105"/>
    </location>
</feature>
<evidence type="ECO:0000256" key="7">
    <source>
        <dbReference type="ARBA" id="ARBA00023065"/>
    </source>
</evidence>
<dbReference type="GO" id="GO:0005525">
    <property type="term" value="F:GTP binding"/>
    <property type="evidence" value="ECO:0007669"/>
    <property type="project" value="UniProtKB-KW"/>
</dbReference>
<dbReference type="InterPro" id="IPR005225">
    <property type="entry name" value="Small_GTP-bd"/>
</dbReference>
<dbReference type="PANTHER" id="PTHR11689">
    <property type="entry name" value="CHLORIDE CHANNEL PROTEIN CLC FAMILY MEMBER"/>
    <property type="match status" value="1"/>
</dbReference>
<dbReference type="PANTHER" id="PTHR11689:SF136">
    <property type="entry name" value="H(+)_CL(-) EXCHANGE TRANSPORTER 7"/>
    <property type="match status" value="1"/>
</dbReference>
<evidence type="ECO:0000259" key="15">
    <source>
        <dbReference type="PROSITE" id="PS51710"/>
    </source>
</evidence>
<dbReference type="GO" id="GO:0003924">
    <property type="term" value="F:GTPase activity"/>
    <property type="evidence" value="ECO:0007669"/>
    <property type="project" value="InterPro"/>
</dbReference>
<dbReference type="EMBL" id="CAJNOJ010000003">
    <property type="protein sequence ID" value="CAF0733018.1"/>
    <property type="molecule type" value="Genomic_DNA"/>
</dbReference>
<dbReference type="PRINTS" id="PR00762">
    <property type="entry name" value="CLCHANNEL"/>
</dbReference>
<dbReference type="NCBIfam" id="TIGR00231">
    <property type="entry name" value="small_GTP"/>
    <property type="match status" value="1"/>
</dbReference>
<comment type="subcellular location">
    <subcellularLocation>
        <location evidence="1 13">Membrane</location>
        <topology evidence="1 13">Multi-pass membrane protein</topology>
    </subcellularLocation>
</comment>
<feature type="transmembrane region" description="Helical" evidence="13">
    <location>
        <begin position="715"/>
        <end position="738"/>
    </location>
</feature>
<feature type="transmembrane region" description="Helical" evidence="13">
    <location>
        <begin position="821"/>
        <end position="843"/>
    </location>
</feature>
<dbReference type="Gene3D" id="3.10.20.30">
    <property type="match status" value="1"/>
</dbReference>
<dbReference type="InterPro" id="IPR014743">
    <property type="entry name" value="Cl-channel_core"/>
</dbReference>
<keyword evidence="7 13" id="KW-0406">Ion transport</keyword>
<evidence type="ECO:0000313" key="17">
    <source>
        <dbReference type="EMBL" id="CAF0733018.1"/>
    </source>
</evidence>
<evidence type="ECO:0000256" key="4">
    <source>
        <dbReference type="ARBA" id="ARBA00022737"/>
    </source>
</evidence>
<feature type="transmembrane region" description="Helical" evidence="13">
    <location>
        <begin position="594"/>
        <end position="618"/>
    </location>
</feature>
<keyword evidence="11 13" id="KW-0868">Chloride</keyword>
<dbReference type="Pfam" id="PF02824">
    <property type="entry name" value="TGS"/>
    <property type="match status" value="1"/>
</dbReference>
<dbReference type="InterPro" id="IPR004095">
    <property type="entry name" value="TGS"/>
</dbReference>
<evidence type="ECO:0000256" key="3">
    <source>
        <dbReference type="ARBA" id="ARBA00022692"/>
    </source>
</evidence>
<feature type="transmembrane region" description="Helical" evidence="13">
    <location>
        <begin position="630"/>
        <end position="655"/>
    </location>
</feature>
<keyword evidence="6 13" id="KW-1133">Transmembrane helix</keyword>
<dbReference type="Pfam" id="PF01926">
    <property type="entry name" value="MMR_HSR1"/>
    <property type="match status" value="1"/>
</dbReference>
<dbReference type="FunFam" id="3.10.20.30:FF:000016">
    <property type="entry name" value="Developmentally-regulated GTP-binding protein 2"/>
    <property type="match status" value="1"/>
</dbReference>
<dbReference type="Gene3D" id="3.10.580.10">
    <property type="entry name" value="CBS-domain"/>
    <property type="match status" value="1"/>
</dbReference>
<comment type="caution">
    <text evidence="13">Lacks conserved residue(s) required for the propagation of feature annotation.</text>
</comment>
<dbReference type="CDD" id="cd04591">
    <property type="entry name" value="CBS_pair_voltage-gated_CLC_euk_bac"/>
    <property type="match status" value="1"/>
</dbReference>
<dbReference type="SMART" id="SM00116">
    <property type="entry name" value="CBS"/>
    <property type="match status" value="2"/>
</dbReference>
<dbReference type="Pfam" id="PF00571">
    <property type="entry name" value="CBS"/>
    <property type="match status" value="1"/>
</dbReference>
<keyword evidence="5" id="KW-0547">Nucleotide-binding</keyword>
<dbReference type="SUPFAM" id="SSF81340">
    <property type="entry name" value="Clc chloride channel"/>
    <property type="match status" value="1"/>
</dbReference>
<evidence type="ECO:0000256" key="12">
    <source>
        <dbReference type="PROSITE-ProRule" id="PRU00703"/>
    </source>
</evidence>
<feature type="transmembrane region" description="Helical" evidence="13">
    <location>
        <begin position="676"/>
        <end position="695"/>
    </location>
</feature>
<name>A0A813N5U8_ADIRI</name>
<evidence type="ECO:0000256" key="1">
    <source>
        <dbReference type="ARBA" id="ARBA00004141"/>
    </source>
</evidence>
<dbReference type="OrthoDB" id="428525at2759"/>
<accession>A0A813N5U8</accession>
<evidence type="ECO:0000256" key="8">
    <source>
        <dbReference type="ARBA" id="ARBA00023122"/>
    </source>
</evidence>
<reference evidence="17" key="1">
    <citation type="submission" date="2021-02" db="EMBL/GenBank/DDBJ databases">
        <authorList>
            <person name="Nowell W R."/>
        </authorList>
    </citation>
    <scope>NUCLEOTIDE SEQUENCE</scope>
</reference>
<dbReference type="PROSITE" id="PS51371">
    <property type="entry name" value="CBS"/>
    <property type="match status" value="1"/>
</dbReference>
<feature type="domain" description="OBG-type G" evidence="15">
    <location>
        <begin position="64"/>
        <end position="276"/>
    </location>
</feature>
<protein>
    <recommendedName>
        <fullName evidence="13">Chloride channel protein</fullName>
    </recommendedName>
</protein>
<dbReference type="InterPro" id="IPR045001">
    <property type="entry name" value="DRG"/>
</dbReference>
<evidence type="ECO:0000256" key="11">
    <source>
        <dbReference type="ARBA" id="ARBA00023214"/>
    </source>
</evidence>
<sequence>MGILEKIADIEREIARTQKNKATEYHLGLLKAKLAKFRQALMEGDSKSGAGKGEGFDVVKSGDARIALIGFPSVGKSTLLSTITRTESSAASYEFTTLTCIPGVIEYNGAEIQLLDLPGIIEGAAQGKGRGRQVIAVARTADMVLMMLDATKGDRQREILEEELESIVPKKTGGINITSTMPMTKCSEKMIHLILHEYKIFNAQVLFRDDYTSDEFIDVVVGKRVYMPCLYVYNKIDQVSIEEVDRLAHLPNSVVISCNMKLNIDYMLESIWKLLNLICVYTKKRGEKPDFEGGLIIRSNTNVEYVCRMVHRTMVDQFKYALVWGTSVKFSPQRVGLSHVLQNDDVICLMTDDEHRPLLDESGRHHTYTSLNAYITTNDRQTCTGANTTFATGEKLLSGRYESLDYECDESEISHMEEKRLGHQHRRRLVVVKWFVMLLIGVCTGLVAVFVDVSVKNLTKFKFSYVQNKLDSCLSEHCLFKPYLTWIGINVAFVLVSSILVLWEPAARGSGIPQVKCYLNGIAVPHVLRLKTLIAKVLGVIFAVSGGLAVGKEGPMIHSGAIVAGGISQGKSSSLKIDLHIFKYFRTDKHKRDFVSAGAAAGVAAAFGAPVGGVLFALEEGASFFNQQLTWFIFFASMVSTFTLNVVTSAIDGHFGDLSSPGLINFGLFKDVPYKWVELPLFIVMGFMGGIFGALFNQLNLRLTKFRHHYINKRWLLITEVLLVAATTVVAAFLLIFLTMNECRPIKTQLELNSPTIQLFCPDGHYNTMATIVFSTPEQAVRNLFHSEIGTYKAWSLLAFCIVYFCLTCWTYGIVVSSGLFIPSLLIGASWGRLFGIGIHTLFPSIYFNPGKYALFGAASQLGGIMRMTISLAVILIEATGDIVLGLPIMIVLTVAKLTGDYFNEGFFDIHIALQSVPFLPWESEVFSSPLSALSVMSTPVMKFKTVEKVDTIYRVLRTETHHGFPVVDHHTDESNDERAGTFQGVVLRHQLITMLRKRNFISLNDCLRDYLTMDDFRESYPRHPSIESVYLTDEERELYCDLRPYMYLAYTVSHHSTLPRIFSMFRSLGLRHLIVVNDKNEVIGMITRKDLARFRLTHTKGHTSIEELEKIDDYADVKRYHLLIVSDH</sequence>
<dbReference type="CDD" id="cd03685">
    <property type="entry name" value="ClC_6_like"/>
    <property type="match status" value="1"/>
</dbReference>
<gene>
    <name evidence="17" type="ORF">EDS130_LOCUS1234</name>
</gene>
<proteinExistence type="inferred from homology"/>
<dbReference type="Gene3D" id="6.10.140.1070">
    <property type="match status" value="2"/>
</dbReference>
<dbReference type="Pfam" id="PF16897">
    <property type="entry name" value="MMR_HSR1_Xtn"/>
    <property type="match status" value="1"/>
</dbReference>
<evidence type="ECO:0000256" key="2">
    <source>
        <dbReference type="ARBA" id="ARBA00022448"/>
    </source>
</evidence>
<dbReference type="PROSITE" id="PS51710">
    <property type="entry name" value="G_OBG"/>
    <property type="match status" value="1"/>
</dbReference>
<evidence type="ECO:0000256" key="10">
    <source>
        <dbReference type="ARBA" id="ARBA00023136"/>
    </source>
</evidence>
<evidence type="ECO:0000256" key="5">
    <source>
        <dbReference type="ARBA" id="ARBA00022741"/>
    </source>
</evidence>
<dbReference type="InterPro" id="IPR006074">
    <property type="entry name" value="GTP1-OBG_CS"/>
</dbReference>
<dbReference type="CDD" id="cd01896">
    <property type="entry name" value="DRG"/>
    <property type="match status" value="1"/>
</dbReference>
<evidence type="ECO:0000256" key="6">
    <source>
        <dbReference type="ARBA" id="ARBA00022989"/>
    </source>
</evidence>